<dbReference type="EMBL" id="CAJVCH010539464">
    <property type="protein sequence ID" value="CAG7826344.1"/>
    <property type="molecule type" value="Genomic_DNA"/>
</dbReference>
<evidence type="ECO:0000313" key="2">
    <source>
        <dbReference type="Proteomes" id="UP000708208"/>
    </source>
</evidence>
<keyword evidence="2" id="KW-1185">Reference proteome</keyword>
<dbReference type="AlphaFoldDB" id="A0A8J2KZT1"/>
<evidence type="ECO:0000313" key="1">
    <source>
        <dbReference type="EMBL" id="CAG7826344.1"/>
    </source>
</evidence>
<comment type="caution">
    <text evidence="1">The sequence shown here is derived from an EMBL/GenBank/DDBJ whole genome shotgun (WGS) entry which is preliminary data.</text>
</comment>
<accession>A0A8J2KZT1</accession>
<proteinExistence type="predicted"/>
<feature type="non-terminal residue" evidence="1">
    <location>
        <position position="1"/>
    </location>
</feature>
<dbReference type="Proteomes" id="UP000708208">
    <property type="component" value="Unassembled WGS sequence"/>
</dbReference>
<name>A0A8J2KZT1_9HEXA</name>
<gene>
    <name evidence="1" type="ORF">AFUS01_LOCUS36399</name>
</gene>
<organism evidence="1 2">
    <name type="scientific">Allacma fusca</name>
    <dbReference type="NCBI Taxonomy" id="39272"/>
    <lineage>
        <taxon>Eukaryota</taxon>
        <taxon>Metazoa</taxon>
        <taxon>Ecdysozoa</taxon>
        <taxon>Arthropoda</taxon>
        <taxon>Hexapoda</taxon>
        <taxon>Collembola</taxon>
        <taxon>Symphypleona</taxon>
        <taxon>Sminthuridae</taxon>
        <taxon>Allacma</taxon>
    </lineage>
</organism>
<sequence length="81" mass="9692">MIAFGMSGISHDINRWQREDHQDSSSLWQQLAVHLWQRRNIRSVDRFWLGTVFRGNRRNVQNIYRRIIGQQLFADVDPLLA</sequence>
<reference evidence="1" key="1">
    <citation type="submission" date="2021-06" db="EMBL/GenBank/DDBJ databases">
        <authorList>
            <person name="Hodson N. C."/>
            <person name="Mongue J. A."/>
            <person name="Jaron S. K."/>
        </authorList>
    </citation>
    <scope>NUCLEOTIDE SEQUENCE</scope>
</reference>
<protein>
    <submittedName>
        <fullName evidence="1">Uncharacterized protein</fullName>
    </submittedName>
</protein>